<dbReference type="Proteomes" id="UP001432322">
    <property type="component" value="Unassembled WGS sequence"/>
</dbReference>
<keyword evidence="2" id="KW-1185">Reference proteome</keyword>
<comment type="caution">
    <text evidence="1">The sequence shown here is derived from an EMBL/GenBank/DDBJ whole genome shotgun (WGS) entry which is preliminary data.</text>
</comment>
<feature type="non-terminal residue" evidence="1">
    <location>
        <position position="463"/>
    </location>
</feature>
<evidence type="ECO:0000313" key="2">
    <source>
        <dbReference type="Proteomes" id="UP001432322"/>
    </source>
</evidence>
<dbReference type="EMBL" id="BTSY01000083">
    <property type="protein sequence ID" value="GMT37251.1"/>
    <property type="molecule type" value="Genomic_DNA"/>
</dbReference>
<dbReference type="AlphaFoldDB" id="A0AAV5X1E9"/>
<gene>
    <name evidence="1" type="ORF">PFISCL1PPCAC_28548</name>
</gene>
<organism evidence="1 2">
    <name type="scientific">Pristionchus fissidentatus</name>
    <dbReference type="NCBI Taxonomy" id="1538716"/>
    <lineage>
        <taxon>Eukaryota</taxon>
        <taxon>Metazoa</taxon>
        <taxon>Ecdysozoa</taxon>
        <taxon>Nematoda</taxon>
        <taxon>Chromadorea</taxon>
        <taxon>Rhabditida</taxon>
        <taxon>Rhabditina</taxon>
        <taxon>Diplogasteromorpha</taxon>
        <taxon>Diplogasteroidea</taxon>
        <taxon>Neodiplogasteridae</taxon>
        <taxon>Pristionchus</taxon>
    </lineage>
</organism>
<name>A0AAV5X1E9_9BILA</name>
<sequence length="463" mass="47859">CSPCAHTHQTYTTIGWCCVQGVNILNCLGTDLELIFVGNVRDGAVRGDREVGCSLLRCRLHLCAGNLIDRSQDGALLQTGENLHRSSGCRVGRVSRLPEEVHLGAQLGGLQVVGGVRLECARHALHCLGDARRIGQNVSSDESLALKGLLEGGHRRAALLHCTCKGALAGGAKLEGASAAQRRDQHCLCSQTSGVACSSSGAGNDNMRLLAGSFSSPLAALVGRGRRGGSRLLLEGRVNVSVRPQAVVLNIDTVEDGLAGHQTSGSETAKIVARVVADGEVGGVQRVRQRAVSECRPTNVLKDDGGRLEVGQIVLERGKNILQLPLLEGGVGGDVAEDGEGELRRVTGDGETHAEVVGSGEGRNLGTGRSCGPDELHAAVLLRVGAHHVPDVVDETGLLVALVAGAGTERQHQVGDGSVVLGRRDRQSGGQLGRLLGSLGDGCRAAGGGVGRAADSLTGQHLQ</sequence>
<protein>
    <submittedName>
        <fullName evidence="1">Uncharacterized protein</fullName>
    </submittedName>
</protein>
<proteinExistence type="predicted"/>
<reference evidence="1" key="1">
    <citation type="submission" date="2023-10" db="EMBL/GenBank/DDBJ databases">
        <title>Genome assembly of Pristionchus species.</title>
        <authorList>
            <person name="Yoshida K."/>
            <person name="Sommer R.J."/>
        </authorList>
    </citation>
    <scope>NUCLEOTIDE SEQUENCE</scope>
    <source>
        <strain evidence="1">RS5133</strain>
    </source>
</reference>
<accession>A0AAV5X1E9</accession>
<evidence type="ECO:0000313" key="1">
    <source>
        <dbReference type="EMBL" id="GMT37251.1"/>
    </source>
</evidence>
<feature type="non-terminal residue" evidence="1">
    <location>
        <position position="1"/>
    </location>
</feature>